<evidence type="ECO:0008006" key="4">
    <source>
        <dbReference type="Google" id="ProtNLM"/>
    </source>
</evidence>
<gene>
    <name evidence="2" type="ORF">Rhopal_007659-T1</name>
</gene>
<dbReference type="AlphaFoldDB" id="A0AAV5GPR0"/>
<evidence type="ECO:0000256" key="1">
    <source>
        <dbReference type="SAM" id="Coils"/>
    </source>
</evidence>
<name>A0AAV5GPR0_9BASI</name>
<sequence length="199" mass="20377">MASRPAFADLTNAVPPATAQYLAALAVSLPAHTDSPPTADQIAAGEALCSAYATVLRSSVDVLDPTPVIANHDRSCEWVDECRALRGLHKAVAEFAPAPAGAGAGGAEQAGEGGAAVAFAQLAATSGNPLMTALANSLTEITATLNQVKDKVGRLEKKVDKVESNCAAGFKAISAALALNQSRSELLRQKLHQQGIVSH</sequence>
<reference evidence="2 3" key="1">
    <citation type="submission" date="2021-12" db="EMBL/GenBank/DDBJ databases">
        <title>High titer production of polyol ester of fatty acids by Rhodotorula paludigena BS15 towards product separation-free biomass refinery.</title>
        <authorList>
            <person name="Mano J."/>
            <person name="Ono H."/>
            <person name="Tanaka T."/>
            <person name="Naito K."/>
            <person name="Sushida H."/>
            <person name="Ike M."/>
            <person name="Tokuyasu K."/>
            <person name="Kitaoka M."/>
        </authorList>
    </citation>
    <scope>NUCLEOTIDE SEQUENCE [LARGE SCALE GENOMIC DNA]</scope>
    <source>
        <strain evidence="2 3">BS15</strain>
    </source>
</reference>
<comment type="caution">
    <text evidence="2">The sequence shown here is derived from an EMBL/GenBank/DDBJ whole genome shotgun (WGS) entry which is preliminary data.</text>
</comment>
<keyword evidence="1" id="KW-0175">Coiled coil</keyword>
<evidence type="ECO:0000313" key="3">
    <source>
        <dbReference type="Proteomes" id="UP001342314"/>
    </source>
</evidence>
<keyword evidence="3" id="KW-1185">Reference proteome</keyword>
<accession>A0AAV5GPR0</accession>
<dbReference type="EMBL" id="BQKY01000018">
    <property type="protein sequence ID" value="GJN94576.1"/>
    <property type="molecule type" value="Genomic_DNA"/>
</dbReference>
<feature type="coiled-coil region" evidence="1">
    <location>
        <begin position="138"/>
        <end position="165"/>
    </location>
</feature>
<protein>
    <recommendedName>
        <fullName evidence="4">Homeodomain transcription factor HD2</fullName>
    </recommendedName>
</protein>
<organism evidence="2 3">
    <name type="scientific">Rhodotorula paludigena</name>
    <dbReference type="NCBI Taxonomy" id="86838"/>
    <lineage>
        <taxon>Eukaryota</taxon>
        <taxon>Fungi</taxon>
        <taxon>Dikarya</taxon>
        <taxon>Basidiomycota</taxon>
        <taxon>Pucciniomycotina</taxon>
        <taxon>Microbotryomycetes</taxon>
        <taxon>Sporidiobolales</taxon>
        <taxon>Sporidiobolaceae</taxon>
        <taxon>Rhodotorula</taxon>
    </lineage>
</organism>
<dbReference type="Proteomes" id="UP001342314">
    <property type="component" value="Unassembled WGS sequence"/>
</dbReference>
<evidence type="ECO:0000313" key="2">
    <source>
        <dbReference type="EMBL" id="GJN94576.1"/>
    </source>
</evidence>
<proteinExistence type="predicted"/>